<dbReference type="Pfam" id="PF00196">
    <property type="entry name" value="GerE"/>
    <property type="match status" value="1"/>
</dbReference>
<gene>
    <name evidence="5" type="primary">ompR</name>
    <name evidence="5" type="ORF">SCTW_026</name>
</gene>
<dbReference type="SUPFAM" id="SSF52172">
    <property type="entry name" value="CheY-like"/>
    <property type="match status" value="1"/>
</dbReference>
<dbReference type="PANTHER" id="PTHR44591">
    <property type="entry name" value="STRESS RESPONSE REGULATOR PROTEIN 1"/>
    <property type="match status" value="1"/>
</dbReference>
<dbReference type="Gene3D" id="3.40.50.2300">
    <property type="match status" value="1"/>
</dbReference>
<name>A0A9Y1I209_9RHOD</name>
<dbReference type="SMART" id="SM00421">
    <property type="entry name" value="HTH_LUXR"/>
    <property type="match status" value="1"/>
</dbReference>
<dbReference type="PROSITE" id="PS50110">
    <property type="entry name" value="RESPONSE_REGULATORY"/>
    <property type="match status" value="1"/>
</dbReference>
<organism evidence="5">
    <name type="scientific">Sciadococcus taiwanensis</name>
    <dbReference type="NCBI Taxonomy" id="3028030"/>
    <lineage>
        <taxon>Eukaryota</taxon>
        <taxon>Rhodophyta</taxon>
        <taxon>Bangiophyceae</taxon>
        <taxon>Cavernulicolales</taxon>
        <taxon>Cavernulicolaceae</taxon>
        <taxon>Sciadococcus</taxon>
    </lineage>
</organism>
<dbReference type="SMART" id="SM00448">
    <property type="entry name" value="REC"/>
    <property type="match status" value="1"/>
</dbReference>
<geneLocation type="plastid" evidence="5"/>
<evidence type="ECO:0000256" key="1">
    <source>
        <dbReference type="ARBA" id="ARBA00022553"/>
    </source>
</evidence>
<sequence>MEFSILYGMSKTLLIIDDEQDLCKALALYLENQGYIVQVAYSVSKAWKILHKKIPDLIVADIMMPKVDGYEFLRQLRLEEKFTNLPVIFLTAKGLTQDRIKAYQIGCSAYLSKPFDPEELVSIINNLLNKFNSKFFKQNNLDFQEEFLKTSLSSFPFIIKTFKFGIIEFTSKEQYILNLLIQGLMNKEIAKCLHTSIRNIEKYLTRILSKTKTNNRTELVKYIISNNLYI</sequence>
<keyword evidence="1 2" id="KW-0597">Phosphoprotein</keyword>
<protein>
    <submittedName>
        <fullName evidence="5">Regulatory component of sensory transduction system</fullName>
    </submittedName>
</protein>
<dbReference type="InterPro" id="IPR001789">
    <property type="entry name" value="Sig_transdc_resp-reg_receiver"/>
</dbReference>
<dbReference type="PRINTS" id="PR00038">
    <property type="entry name" value="HTHLUXR"/>
</dbReference>
<feature type="domain" description="HTH luxR-type" evidence="3">
    <location>
        <begin position="162"/>
        <end position="227"/>
    </location>
</feature>
<dbReference type="Pfam" id="PF00072">
    <property type="entry name" value="Response_reg"/>
    <property type="match status" value="1"/>
</dbReference>
<reference evidence="5" key="1">
    <citation type="journal article" date="2023" name="J. Phycol.">
        <title>Revised classification of the Cyanidiophyceae based on plastid genome data with descriptions of the Cavernulicolales ord. nov. and Galdieriales ord. nov. (Rhodophyta).</title>
        <authorList>
            <person name="Park S.I."/>
            <person name="Cho C.H."/>
            <person name="Ciniglia C."/>
            <person name="Huang T.Y."/>
            <person name="Liu S.L."/>
            <person name="Bustamante D.E."/>
            <person name="Calderon M.S."/>
            <person name="Mansilla A."/>
            <person name="McDermott T."/>
            <person name="Andersen R.A."/>
            <person name="Yoon H.S."/>
        </authorList>
    </citation>
    <scope>NUCLEOTIDE SEQUENCE</scope>
</reference>
<dbReference type="InterPro" id="IPR036388">
    <property type="entry name" value="WH-like_DNA-bd_sf"/>
</dbReference>
<dbReference type="PROSITE" id="PS50043">
    <property type="entry name" value="HTH_LUXR_2"/>
    <property type="match status" value="1"/>
</dbReference>
<dbReference type="InterPro" id="IPR000792">
    <property type="entry name" value="Tscrpt_reg_LuxR_C"/>
</dbReference>
<accession>A0A9Y1I209</accession>
<dbReference type="GO" id="GO:0000160">
    <property type="term" value="P:phosphorelay signal transduction system"/>
    <property type="evidence" value="ECO:0007669"/>
    <property type="project" value="InterPro"/>
</dbReference>
<dbReference type="AlphaFoldDB" id="A0A9Y1I209"/>
<evidence type="ECO:0000313" key="5">
    <source>
        <dbReference type="EMBL" id="WDA98808.1"/>
    </source>
</evidence>
<dbReference type="GO" id="GO:0006355">
    <property type="term" value="P:regulation of DNA-templated transcription"/>
    <property type="evidence" value="ECO:0007669"/>
    <property type="project" value="InterPro"/>
</dbReference>
<feature type="modified residue" description="4-aspartylphosphate" evidence="2">
    <location>
        <position position="61"/>
    </location>
</feature>
<dbReference type="PANTHER" id="PTHR44591:SF3">
    <property type="entry name" value="RESPONSE REGULATORY DOMAIN-CONTAINING PROTEIN"/>
    <property type="match status" value="1"/>
</dbReference>
<keyword evidence="5" id="KW-0934">Plastid</keyword>
<dbReference type="CDD" id="cd06170">
    <property type="entry name" value="LuxR_C_like"/>
    <property type="match status" value="1"/>
</dbReference>
<dbReference type="InterPro" id="IPR011006">
    <property type="entry name" value="CheY-like_superfamily"/>
</dbReference>
<evidence type="ECO:0000259" key="4">
    <source>
        <dbReference type="PROSITE" id="PS50110"/>
    </source>
</evidence>
<dbReference type="Gene3D" id="1.10.10.10">
    <property type="entry name" value="Winged helix-like DNA-binding domain superfamily/Winged helix DNA-binding domain"/>
    <property type="match status" value="1"/>
</dbReference>
<evidence type="ECO:0000259" key="3">
    <source>
        <dbReference type="PROSITE" id="PS50043"/>
    </source>
</evidence>
<proteinExistence type="predicted"/>
<dbReference type="InterPro" id="IPR050595">
    <property type="entry name" value="Bact_response_regulator"/>
</dbReference>
<evidence type="ECO:0000256" key="2">
    <source>
        <dbReference type="PROSITE-ProRule" id="PRU00169"/>
    </source>
</evidence>
<feature type="domain" description="Response regulatory" evidence="4">
    <location>
        <begin position="12"/>
        <end position="128"/>
    </location>
</feature>
<dbReference type="EMBL" id="OP616811">
    <property type="protein sequence ID" value="WDA98808.1"/>
    <property type="molecule type" value="Genomic_DNA"/>
</dbReference>